<evidence type="ECO:0000259" key="2">
    <source>
        <dbReference type="Pfam" id="PF13676"/>
    </source>
</evidence>
<feature type="domain" description="TIR" evidence="2">
    <location>
        <begin position="22"/>
        <end position="126"/>
    </location>
</feature>
<evidence type="ECO:0000313" key="3">
    <source>
        <dbReference type="EMBL" id="MFC0588262.1"/>
    </source>
</evidence>
<dbReference type="Proteomes" id="UP001589943">
    <property type="component" value="Unassembled WGS sequence"/>
</dbReference>
<protein>
    <submittedName>
        <fullName evidence="3">TIR domain-containing protein</fullName>
    </submittedName>
</protein>
<organism evidence="3 4">
    <name type="scientific">Novosphingobium aquiterrae</name>
    <dbReference type="NCBI Taxonomy" id="624388"/>
    <lineage>
        <taxon>Bacteria</taxon>
        <taxon>Pseudomonadati</taxon>
        <taxon>Pseudomonadota</taxon>
        <taxon>Alphaproteobacteria</taxon>
        <taxon>Sphingomonadales</taxon>
        <taxon>Sphingomonadaceae</taxon>
        <taxon>Novosphingobium</taxon>
    </lineage>
</organism>
<reference evidence="3 4" key="1">
    <citation type="submission" date="2024-09" db="EMBL/GenBank/DDBJ databases">
        <authorList>
            <person name="Sun Q."/>
            <person name="Mori K."/>
        </authorList>
    </citation>
    <scope>NUCLEOTIDE SEQUENCE [LARGE SCALE GENOMIC DNA]</scope>
    <source>
        <strain evidence="3 4">NCAIM B.02537</strain>
    </source>
</reference>
<sequence>MARGHRSAKSCRGKPFLSAPDIFLSYNREDAATAKRFADAFAAEGLAVWWDATLRSGEAYDEVTEAALRAAKAVVVLWSPRSVVSRWVRAEATIADRCKTLVPVTIEPCERPIMFELTQTAELSHWTGDAGDPAWRGFLSDLQRFVGQEPRPPQIDAPHTAAPANAQRGRPGLAIAPLHFAAADETFAQGLIDETATIFSRFNYALTLQWEPAGARYILEATLRRADQRVRLSAKLIETESGTQIWAERIDADGDDPFAVQEEVASKLASKAVLAIEAAERRWALARPNEASGAYYGMIAGLQAFSTFSAKSHQHALDVIEVALADNREDPYLLTFASACCSALLLLRVPGDRDKLRLASQDYSRRALLTGDDDPLVLGYLAWAGIQSGGDLAMLDAMAERALSRNPGWSMGWSINGHLKAAMGHVESAIASYEKALELEPRGPDRWGSLNMLGCCRVLAGQYEAALAPLLESQQLVPGAPYNALGLVGAYIHLGLMDEAREMRKQLAADDADIDLNLFRMPAHQKFFRDTLAQLSGEAGDAT</sequence>
<dbReference type="RefSeq" id="WP_379479769.1">
    <property type="nucleotide sequence ID" value="NZ_JBHLTL010000001.1"/>
</dbReference>
<accession>A0ABV6PEK4</accession>
<gene>
    <name evidence="3" type="ORF">ACFFF7_02435</name>
</gene>
<dbReference type="InterPro" id="IPR011990">
    <property type="entry name" value="TPR-like_helical_dom_sf"/>
</dbReference>
<dbReference type="SUPFAM" id="SSF48452">
    <property type="entry name" value="TPR-like"/>
    <property type="match status" value="1"/>
</dbReference>
<dbReference type="Gene3D" id="3.40.50.10140">
    <property type="entry name" value="Toll/interleukin-1 receptor homology (TIR) domain"/>
    <property type="match status" value="1"/>
</dbReference>
<dbReference type="InterPro" id="IPR000157">
    <property type="entry name" value="TIR_dom"/>
</dbReference>
<proteinExistence type="predicted"/>
<keyword evidence="4" id="KW-1185">Reference proteome</keyword>
<dbReference type="SUPFAM" id="SSF52200">
    <property type="entry name" value="Toll/Interleukin receptor TIR domain"/>
    <property type="match status" value="1"/>
</dbReference>
<dbReference type="PROSITE" id="PS50005">
    <property type="entry name" value="TPR"/>
    <property type="match status" value="1"/>
</dbReference>
<name>A0ABV6PEK4_9SPHN</name>
<dbReference type="InterPro" id="IPR019734">
    <property type="entry name" value="TPR_rpt"/>
</dbReference>
<evidence type="ECO:0000313" key="4">
    <source>
        <dbReference type="Proteomes" id="UP001589943"/>
    </source>
</evidence>
<comment type="caution">
    <text evidence="3">The sequence shown here is derived from an EMBL/GenBank/DDBJ whole genome shotgun (WGS) entry which is preliminary data.</text>
</comment>
<keyword evidence="1" id="KW-0802">TPR repeat</keyword>
<dbReference type="Pfam" id="PF13676">
    <property type="entry name" value="TIR_2"/>
    <property type="match status" value="1"/>
</dbReference>
<feature type="repeat" description="TPR" evidence="1">
    <location>
        <begin position="410"/>
        <end position="443"/>
    </location>
</feature>
<dbReference type="EMBL" id="JBHLTL010000001">
    <property type="protein sequence ID" value="MFC0588262.1"/>
    <property type="molecule type" value="Genomic_DNA"/>
</dbReference>
<evidence type="ECO:0000256" key="1">
    <source>
        <dbReference type="PROSITE-ProRule" id="PRU00339"/>
    </source>
</evidence>
<dbReference type="Gene3D" id="1.25.40.10">
    <property type="entry name" value="Tetratricopeptide repeat domain"/>
    <property type="match status" value="1"/>
</dbReference>
<dbReference type="InterPro" id="IPR035897">
    <property type="entry name" value="Toll_tir_struct_dom_sf"/>
</dbReference>